<evidence type="ECO:0000259" key="2">
    <source>
        <dbReference type="Pfam" id="PF14652"/>
    </source>
</evidence>
<evidence type="ECO:0000256" key="1">
    <source>
        <dbReference type="SAM" id="MobiDB-lite"/>
    </source>
</evidence>
<reference evidence="4" key="2">
    <citation type="submission" date="2010-04" db="EMBL/GenBank/DDBJ databases">
        <authorList>
            <person name="Buell R."/>
            <person name="Hamilton J."/>
            <person name="Hostetler J."/>
        </authorList>
    </citation>
    <scope>NUCLEOTIDE SEQUENCE [LARGE SCALE GENOMIC DNA]</scope>
    <source>
        <strain evidence="4">DAOM:BR144</strain>
    </source>
</reference>
<protein>
    <recommendedName>
        <fullName evidence="2">KATNIP domain-containing protein</fullName>
    </recommendedName>
</protein>
<dbReference type="PANTHER" id="PTHR21534">
    <property type="entry name" value="KATANIN-INTERACTING PROTEIN"/>
    <property type="match status" value="1"/>
</dbReference>
<feature type="compositionally biased region" description="Polar residues" evidence="1">
    <location>
        <begin position="238"/>
        <end position="249"/>
    </location>
</feature>
<evidence type="ECO:0000313" key="4">
    <source>
        <dbReference type="Proteomes" id="UP000019132"/>
    </source>
</evidence>
<feature type="compositionally biased region" description="Polar residues" evidence="1">
    <location>
        <begin position="184"/>
        <end position="199"/>
    </location>
</feature>
<dbReference type="InterPro" id="IPR026704">
    <property type="entry name" value="KATNIP"/>
</dbReference>
<dbReference type="EnsemblProtists" id="PYU1_T002760">
    <property type="protein sequence ID" value="PYU1_T002760"/>
    <property type="gene ID" value="PYU1_G002757"/>
</dbReference>
<feature type="region of interest" description="Disordered" evidence="1">
    <location>
        <begin position="649"/>
        <end position="710"/>
    </location>
</feature>
<feature type="region of interest" description="Disordered" evidence="1">
    <location>
        <begin position="368"/>
        <end position="391"/>
    </location>
</feature>
<dbReference type="STRING" id="431595.K3WCR9"/>
<feature type="compositionally biased region" description="Acidic residues" evidence="1">
    <location>
        <begin position="748"/>
        <end position="757"/>
    </location>
</feature>
<dbReference type="Pfam" id="PF14652">
    <property type="entry name" value="DUF4457"/>
    <property type="match status" value="3"/>
</dbReference>
<feature type="region of interest" description="Disordered" evidence="1">
    <location>
        <begin position="227"/>
        <end position="249"/>
    </location>
</feature>
<feature type="region of interest" description="Disordered" evidence="1">
    <location>
        <begin position="310"/>
        <end position="336"/>
    </location>
</feature>
<feature type="compositionally biased region" description="Polar residues" evidence="1">
    <location>
        <begin position="677"/>
        <end position="697"/>
    </location>
</feature>
<dbReference type="HOGENOM" id="CLU_003418_0_0_1"/>
<feature type="region of interest" description="Disordered" evidence="1">
    <location>
        <begin position="727"/>
        <end position="757"/>
    </location>
</feature>
<feature type="domain" description="KATNIP" evidence="2">
    <location>
        <begin position="432"/>
        <end position="576"/>
    </location>
</feature>
<dbReference type="EMBL" id="GL376628">
    <property type="status" value="NOT_ANNOTATED_CDS"/>
    <property type="molecule type" value="Genomic_DNA"/>
</dbReference>
<organism evidence="3 4">
    <name type="scientific">Globisporangium ultimum (strain ATCC 200006 / CBS 805.95 / DAOM BR144)</name>
    <name type="common">Pythium ultimum</name>
    <dbReference type="NCBI Taxonomy" id="431595"/>
    <lineage>
        <taxon>Eukaryota</taxon>
        <taxon>Sar</taxon>
        <taxon>Stramenopiles</taxon>
        <taxon>Oomycota</taxon>
        <taxon>Peronosporomycetes</taxon>
        <taxon>Pythiales</taxon>
        <taxon>Pythiaceae</taxon>
        <taxon>Globisporangium</taxon>
    </lineage>
</organism>
<dbReference type="OMA" id="CINEGQV"/>
<reference evidence="4" key="1">
    <citation type="journal article" date="2010" name="Genome Biol.">
        <title>Genome sequence of the necrotrophic plant pathogen Pythium ultimum reveals original pathogenicity mechanisms and effector repertoire.</title>
        <authorList>
            <person name="Levesque C.A."/>
            <person name="Brouwer H."/>
            <person name="Cano L."/>
            <person name="Hamilton J.P."/>
            <person name="Holt C."/>
            <person name="Huitema E."/>
            <person name="Raffaele S."/>
            <person name="Robideau G.P."/>
            <person name="Thines M."/>
            <person name="Win J."/>
            <person name="Zerillo M.M."/>
            <person name="Beakes G.W."/>
            <person name="Boore J.L."/>
            <person name="Busam D."/>
            <person name="Dumas B."/>
            <person name="Ferriera S."/>
            <person name="Fuerstenberg S.I."/>
            <person name="Gachon C.M."/>
            <person name="Gaulin E."/>
            <person name="Govers F."/>
            <person name="Grenville-Briggs L."/>
            <person name="Horner N."/>
            <person name="Hostetler J."/>
            <person name="Jiang R.H."/>
            <person name="Johnson J."/>
            <person name="Krajaejun T."/>
            <person name="Lin H."/>
            <person name="Meijer H.J."/>
            <person name="Moore B."/>
            <person name="Morris P."/>
            <person name="Phuntmart V."/>
            <person name="Puiu D."/>
            <person name="Shetty J."/>
            <person name="Stajich J.E."/>
            <person name="Tripathy S."/>
            <person name="Wawra S."/>
            <person name="van West P."/>
            <person name="Whitty B.R."/>
            <person name="Coutinho P.M."/>
            <person name="Henrissat B."/>
            <person name="Martin F."/>
            <person name="Thomas P.D."/>
            <person name="Tyler B.M."/>
            <person name="De Vries R.P."/>
            <person name="Kamoun S."/>
            <person name="Yandell M."/>
            <person name="Tisserat N."/>
            <person name="Buell C.R."/>
        </authorList>
    </citation>
    <scope>NUCLEOTIDE SEQUENCE</scope>
    <source>
        <strain evidence="4">DAOM:BR144</strain>
    </source>
</reference>
<feature type="compositionally biased region" description="Basic and acidic residues" evidence="1">
    <location>
        <begin position="374"/>
        <end position="383"/>
    </location>
</feature>
<feature type="domain" description="KATNIP" evidence="2">
    <location>
        <begin position="769"/>
        <end position="1099"/>
    </location>
</feature>
<dbReference type="AlphaFoldDB" id="K3WCR9"/>
<feature type="domain" description="KATNIP" evidence="2">
    <location>
        <begin position="35"/>
        <end position="154"/>
    </location>
</feature>
<proteinExistence type="predicted"/>
<name>K3WCR9_GLOUD</name>
<feature type="compositionally biased region" description="Basic and acidic residues" evidence="1">
    <location>
        <begin position="310"/>
        <end position="321"/>
    </location>
</feature>
<accession>K3WCR9</accession>
<dbReference type="PANTHER" id="PTHR21534:SF0">
    <property type="entry name" value="KATANIN-INTERACTING PROTEIN"/>
    <property type="match status" value="1"/>
</dbReference>
<sequence length="1196" mass="132925">MPIIPPLKLGSAAFGPAVEHNDGLLQPSTSVEVRIKILSTWGKTRAVGLTQICAYDVNGNELPIEVASLKLYDRADGQPLSKSHDMVRGLGRLVNGIAHTNNEQDMWLGRVSDSDTLQIGFEVSSAPSKLCVWNHNSKLCTACARDIEVLVSGKCVWTGSLPETFGDEDDNMCTWLDVLSNSKKTARTSRPNEMAATSRSRADPDSMKLSASIHESQTVRVEKSIPGTPLWLSEPSAPHTSRSVSSSSEAKLDLFASEDKAVTSGSSTARRRYHNGAELFSDNDMKLMTKNMDYQRATTTLWADAMEKEQANRVDEPRHSNSGESKQISSASKKMRLSSSSVWDTLEHFSKTNRSRLSQPVNDLDAEFASSTSKKAEAKENYPEQKLASSKTSSALLSELKSMTSTLYGPGNNSSSASYAKSSSFSTAAASPQVSSFDDVQSVPEIPVLPSGKRLKMEILSTWGDPHYVGLNGIELFDDHGKSIRFQDPERQVRGRPASINELDEYTDDPRVPKNLVDGVNCTCDDFHMWLAPFTIGEEHFVELEMNVKVSLSMIRVWNYNKSRAHSFRGVRHARLILYESAAPASSSPLSHPNSSGTVIFEGEISKALGLVSADSIDQSCEVILFTRDESILKAIEVNDQTLLKYTQNNEEEEETSSIVANVRSSMEMQRPRTSDKGNSANLAANPSPQHINQGNNHDPPRLGKDGRPMTAAIRPANRGVQKSIDSWVSDGEPQQKSPVLDKVVENDHEEDDDRDDENLIRGRRITVKLLTTWGDLNYIGLTQLDVLVGKNGIPYPLDLSQVDATPRDLESLGYHGDPRTLDKLIDGVGTTYDDTHMWLVPLSTAQEIRIDLKKEQYIYGLRVWNYNKSPDDTFRGVKQIHVLVDGVLISPKVSGFLVRKAPGIALFDFDQAIKFDAPLSSKNVYLERIQYPFQSRTYKTPIIKQDYEPSLFPQGFLLKFVFWTTWGDPYYLGLNGMEIYDYNGKKLQLAPQVITAKPYSIAEITKAGGSGSEDVRVPENLVNGRNKNTWDASDAWLAPLASSLGKYEGNVVYMAFDFPIVISMIKFWNYSKTPERGVKEMDIYLDDLHLYSGTLRKAPSGGDVHHLGRLGTKVQVTEEFSQPIMFTTNQAQVDQEKRKVYYCGMEEQDVLCINEGQVMQESKAMYRKPDPGVEGVVVDLGLRPTTALCRHKSRD</sequence>
<feature type="compositionally biased region" description="Polar residues" evidence="1">
    <location>
        <begin position="657"/>
        <end position="668"/>
    </location>
</feature>
<dbReference type="InParanoid" id="K3WCR9"/>
<dbReference type="Proteomes" id="UP000019132">
    <property type="component" value="Unassembled WGS sequence"/>
</dbReference>
<dbReference type="eggNOG" id="ENOG502QRY1">
    <property type="taxonomic scope" value="Eukaryota"/>
</dbReference>
<keyword evidence="4" id="KW-1185">Reference proteome</keyword>
<feature type="compositionally biased region" description="Basic and acidic residues" evidence="1">
    <location>
        <begin position="699"/>
        <end position="708"/>
    </location>
</feature>
<feature type="region of interest" description="Disordered" evidence="1">
    <location>
        <begin position="184"/>
        <end position="208"/>
    </location>
</feature>
<dbReference type="VEuPathDB" id="FungiDB:PYU1_G002757"/>
<evidence type="ECO:0000313" key="3">
    <source>
        <dbReference type="EnsemblProtists" id="PYU1_T002760"/>
    </source>
</evidence>
<dbReference type="InterPro" id="IPR027859">
    <property type="entry name" value="KATNIP_dom"/>
</dbReference>
<reference evidence="3" key="3">
    <citation type="submission" date="2015-02" db="UniProtKB">
        <authorList>
            <consortium name="EnsemblProtists"/>
        </authorList>
    </citation>
    <scope>IDENTIFICATION</scope>
    <source>
        <strain evidence="3">DAOM BR144</strain>
    </source>
</reference>